<dbReference type="KEGG" id="pno:SNOG_02998"/>
<dbReference type="InParanoid" id="Q0UZ16"/>
<organism evidence="1 2">
    <name type="scientific">Phaeosphaeria nodorum (strain SN15 / ATCC MYA-4574 / FGSC 10173)</name>
    <name type="common">Glume blotch fungus</name>
    <name type="synonym">Parastagonospora nodorum</name>
    <dbReference type="NCBI Taxonomy" id="321614"/>
    <lineage>
        <taxon>Eukaryota</taxon>
        <taxon>Fungi</taxon>
        <taxon>Dikarya</taxon>
        <taxon>Ascomycota</taxon>
        <taxon>Pezizomycotina</taxon>
        <taxon>Dothideomycetes</taxon>
        <taxon>Pleosporomycetidae</taxon>
        <taxon>Pleosporales</taxon>
        <taxon>Pleosporineae</taxon>
        <taxon>Phaeosphaeriaceae</taxon>
        <taxon>Parastagonospora</taxon>
    </lineage>
</organism>
<dbReference type="HOGENOM" id="CLU_3175589_0_0_1"/>
<accession>Q0UZ16</accession>
<gene>
    <name evidence="1" type="ORF">SNOG_02998</name>
</gene>
<name>Q0UZ16_PHANO</name>
<proteinExistence type="predicted"/>
<dbReference type="RefSeq" id="XP_001793588.1">
    <property type="nucleotide sequence ID" value="XM_001793536.1"/>
</dbReference>
<dbReference type="Proteomes" id="UP000001055">
    <property type="component" value="Unassembled WGS sequence"/>
</dbReference>
<evidence type="ECO:0000313" key="1">
    <source>
        <dbReference type="EMBL" id="EAT89729.1"/>
    </source>
</evidence>
<evidence type="ECO:0000313" key="2">
    <source>
        <dbReference type="Proteomes" id="UP000001055"/>
    </source>
</evidence>
<protein>
    <submittedName>
        <fullName evidence="1">Uncharacterized protein</fullName>
    </submittedName>
</protein>
<reference evidence="2" key="1">
    <citation type="journal article" date="2007" name="Plant Cell">
        <title>Dothideomycete-plant interactions illuminated by genome sequencing and EST analysis of the wheat pathogen Stagonospora nodorum.</title>
        <authorList>
            <person name="Hane J.K."/>
            <person name="Lowe R.G."/>
            <person name="Solomon P.S."/>
            <person name="Tan K.C."/>
            <person name="Schoch C.L."/>
            <person name="Spatafora J.W."/>
            <person name="Crous P.W."/>
            <person name="Kodira C."/>
            <person name="Birren B.W."/>
            <person name="Galagan J.E."/>
            <person name="Torriani S.F."/>
            <person name="McDonald B.A."/>
            <person name="Oliver R.P."/>
        </authorList>
    </citation>
    <scope>NUCLEOTIDE SEQUENCE [LARGE SCALE GENOMIC DNA]</scope>
    <source>
        <strain evidence="2">SN15 / ATCC MYA-4574 / FGSC 10173</strain>
    </source>
</reference>
<dbReference type="GeneID" id="5970445"/>
<sequence length="47" mass="5607">MSCRQIYHEVEHDTMSRINDYLTSARFTHLDSSFRRDQHALQRLGAL</sequence>
<dbReference type="EMBL" id="CH445328">
    <property type="protein sequence ID" value="EAT89729.1"/>
    <property type="molecule type" value="Genomic_DNA"/>
</dbReference>
<dbReference type="AlphaFoldDB" id="Q0UZ16"/>